<accession>A0A164KMH3</accession>
<keyword evidence="2" id="KW-0328">Glycosyltransferase</keyword>
<dbReference type="RefSeq" id="WP_067577143.1">
    <property type="nucleotide sequence ID" value="NZ_JABMCZ010000003.1"/>
</dbReference>
<dbReference type="PANTHER" id="PTHR47505">
    <property type="entry name" value="DNA UTILIZATION PROTEIN YHGH"/>
    <property type="match status" value="1"/>
</dbReference>
<organism evidence="2 3">
    <name type="scientific">Nocardia terpenica</name>
    <dbReference type="NCBI Taxonomy" id="455432"/>
    <lineage>
        <taxon>Bacteria</taxon>
        <taxon>Bacillati</taxon>
        <taxon>Actinomycetota</taxon>
        <taxon>Actinomycetes</taxon>
        <taxon>Mycobacteriales</taxon>
        <taxon>Nocardiaceae</taxon>
        <taxon>Nocardia</taxon>
    </lineage>
</organism>
<dbReference type="EMBL" id="LWGR01000012">
    <property type="protein sequence ID" value="KZM71542.1"/>
    <property type="molecule type" value="Genomic_DNA"/>
</dbReference>
<comment type="caution">
    <text evidence="2">The sequence shown here is derived from an EMBL/GenBank/DDBJ whole genome shotgun (WGS) entry which is preliminary data.</text>
</comment>
<dbReference type="InterPro" id="IPR051910">
    <property type="entry name" value="ComF/GntX_DNA_util-trans"/>
</dbReference>
<gene>
    <name evidence="2" type="ORF">AWN90_02010</name>
</gene>
<dbReference type="PANTHER" id="PTHR47505:SF1">
    <property type="entry name" value="DNA UTILIZATION PROTEIN YHGH"/>
    <property type="match status" value="1"/>
</dbReference>
<dbReference type="STRING" id="455432.AWN90_02010"/>
<evidence type="ECO:0000313" key="3">
    <source>
        <dbReference type="Proteomes" id="UP000076512"/>
    </source>
</evidence>
<protein>
    <submittedName>
        <fullName evidence="2">Phosphoribosyltransferase</fullName>
    </submittedName>
</protein>
<dbReference type="AlphaFoldDB" id="A0A164KMH3"/>
<evidence type="ECO:0000313" key="2">
    <source>
        <dbReference type="EMBL" id="KZM71542.1"/>
    </source>
</evidence>
<dbReference type="SUPFAM" id="SSF53271">
    <property type="entry name" value="PRTase-like"/>
    <property type="match status" value="1"/>
</dbReference>
<keyword evidence="3" id="KW-1185">Reference proteome</keyword>
<dbReference type="CDD" id="cd06223">
    <property type="entry name" value="PRTases_typeI"/>
    <property type="match status" value="1"/>
</dbReference>
<sequence>MLLELILPQACGGCGAPGASWCAACAESVAGPPFRVRPRVDPGVPCWALSGYAGPARRAVVAAKEHGRRDLLAPLGMALARGLDTLRARGRPLLLVPAPTRRAAARRRGGDPVARAARVAASWLEDCQSHTLLAAGRGVRDSVGLDAAARRDNLRGRIRPPSGSLPAAARDPDAEIVLVDDVLTTGVTADESVRALAAAGMSVRAVMVTCAA</sequence>
<dbReference type="Gene3D" id="3.40.50.2020">
    <property type="match status" value="1"/>
</dbReference>
<reference evidence="2 3" key="1">
    <citation type="submission" date="2016-04" db="EMBL/GenBank/DDBJ databases">
        <authorList>
            <person name="Evans L.H."/>
            <person name="Alamgir A."/>
            <person name="Owens N."/>
            <person name="Weber N.D."/>
            <person name="Virtaneva K."/>
            <person name="Barbian K."/>
            <person name="Babar A."/>
            <person name="Rosenke K."/>
        </authorList>
    </citation>
    <scope>NUCLEOTIDE SEQUENCE [LARGE SCALE GENOMIC DNA]</scope>
    <source>
        <strain evidence="2 3">IFM 0406</strain>
    </source>
</reference>
<proteinExistence type="inferred from homology"/>
<evidence type="ECO:0000256" key="1">
    <source>
        <dbReference type="ARBA" id="ARBA00008007"/>
    </source>
</evidence>
<dbReference type="Proteomes" id="UP000076512">
    <property type="component" value="Unassembled WGS sequence"/>
</dbReference>
<dbReference type="OrthoDB" id="5244859at2"/>
<keyword evidence="2" id="KW-0808">Transferase</keyword>
<name>A0A164KMH3_9NOCA</name>
<dbReference type="GO" id="GO:0016757">
    <property type="term" value="F:glycosyltransferase activity"/>
    <property type="evidence" value="ECO:0007669"/>
    <property type="project" value="UniProtKB-KW"/>
</dbReference>
<dbReference type="InterPro" id="IPR029057">
    <property type="entry name" value="PRTase-like"/>
</dbReference>
<dbReference type="InterPro" id="IPR000836">
    <property type="entry name" value="PRTase_dom"/>
</dbReference>
<comment type="similarity">
    <text evidence="1">Belongs to the ComF/GntX family.</text>
</comment>